<keyword evidence="3" id="KW-1185">Reference proteome</keyword>
<accession>A0A8J5IW69</accession>
<gene>
    <name evidence="2" type="ORF">JG688_00004797</name>
</gene>
<feature type="region of interest" description="Disordered" evidence="1">
    <location>
        <begin position="26"/>
        <end position="64"/>
    </location>
</feature>
<dbReference type="Proteomes" id="UP000709295">
    <property type="component" value="Unassembled WGS sequence"/>
</dbReference>
<organism evidence="2 3">
    <name type="scientific">Phytophthora aleatoria</name>
    <dbReference type="NCBI Taxonomy" id="2496075"/>
    <lineage>
        <taxon>Eukaryota</taxon>
        <taxon>Sar</taxon>
        <taxon>Stramenopiles</taxon>
        <taxon>Oomycota</taxon>
        <taxon>Peronosporomycetes</taxon>
        <taxon>Peronosporales</taxon>
        <taxon>Peronosporaceae</taxon>
        <taxon>Phytophthora</taxon>
    </lineage>
</organism>
<comment type="caution">
    <text evidence="2">The sequence shown here is derived from an EMBL/GenBank/DDBJ whole genome shotgun (WGS) entry which is preliminary data.</text>
</comment>
<dbReference type="AlphaFoldDB" id="A0A8J5IW69"/>
<sequence>MVVFRRLAETKLKSFKFQIMTIEAPRTKDETETSHRRSWKELPTTDASATTRTLSKGNKGIHDLHPRTKHAAEKIAAVGNVGRKEEKAYYTGGIDYLRDKHRKVFGTLTKEKKITNSQDFGSQSSSMFSQEVSPFPSPASTEWDANTNYYWVHLSV</sequence>
<dbReference type="EMBL" id="JAENGY010000177">
    <property type="protein sequence ID" value="KAG6970577.1"/>
    <property type="molecule type" value="Genomic_DNA"/>
</dbReference>
<feature type="compositionally biased region" description="Basic and acidic residues" evidence="1">
    <location>
        <begin position="26"/>
        <end position="35"/>
    </location>
</feature>
<protein>
    <submittedName>
        <fullName evidence="2">Uncharacterized protein</fullName>
    </submittedName>
</protein>
<evidence type="ECO:0000313" key="2">
    <source>
        <dbReference type="EMBL" id="KAG6970577.1"/>
    </source>
</evidence>
<reference evidence="2" key="1">
    <citation type="submission" date="2021-01" db="EMBL/GenBank/DDBJ databases">
        <title>Phytophthora aleatoria, a newly-described species from Pinus radiata is distinct from Phytophthora cactorum isolates based on comparative genomics.</title>
        <authorList>
            <person name="Mcdougal R."/>
            <person name="Panda P."/>
            <person name="Williams N."/>
            <person name="Studholme D.J."/>
        </authorList>
    </citation>
    <scope>NUCLEOTIDE SEQUENCE</scope>
    <source>
        <strain evidence="2">NZFS 4037</strain>
    </source>
</reference>
<name>A0A8J5IW69_9STRA</name>
<feature type="compositionally biased region" description="Polar residues" evidence="1">
    <location>
        <begin position="45"/>
        <end position="56"/>
    </location>
</feature>
<proteinExistence type="predicted"/>
<evidence type="ECO:0000256" key="1">
    <source>
        <dbReference type="SAM" id="MobiDB-lite"/>
    </source>
</evidence>
<evidence type="ECO:0000313" key="3">
    <source>
        <dbReference type="Proteomes" id="UP000709295"/>
    </source>
</evidence>